<proteinExistence type="predicted"/>
<organism evidence="3 4">
    <name type="scientific">Diploscapter pachys</name>
    <dbReference type="NCBI Taxonomy" id="2018661"/>
    <lineage>
        <taxon>Eukaryota</taxon>
        <taxon>Metazoa</taxon>
        <taxon>Ecdysozoa</taxon>
        <taxon>Nematoda</taxon>
        <taxon>Chromadorea</taxon>
        <taxon>Rhabditida</taxon>
        <taxon>Rhabditina</taxon>
        <taxon>Rhabditomorpha</taxon>
        <taxon>Rhabditoidea</taxon>
        <taxon>Rhabditidae</taxon>
        <taxon>Diploscapter</taxon>
    </lineage>
</organism>
<evidence type="ECO:0000313" key="3">
    <source>
        <dbReference type="EMBL" id="PAV62232.1"/>
    </source>
</evidence>
<keyword evidence="4" id="KW-1185">Reference proteome</keyword>
<keyword evidence="2" id="KW-0812">Transmembrane</keyword>
<evidence type="ECO:0000313" key="4">
    <source>
        <dbReference type="Proteomes" id="UP000218231"/>
    </source>
</evidence>
<dbReference type="EMBL" id="LIAE01010383">
    <property type="protein sequence ID" value="PAV62232.1"/>
    <property type="molecule type" value="Genomic_DNA"/>
</dbReference>
<evidence type="ECO:0000256" key="2">
    <source>
        <dbReference type="SAM" id="Phobius"/>
    </source>
</evidence>
<protein>
    <submittedName>
        <fullName evidence="3">Uncharacterized protein</fullName>
    </submittedName>
</protein>
<sequence length="108" mass="12026">MVWMESLRGFGENVGRKKEWRSGPTSRGRSRGPIDQPDLNSRIATCPRLLSFLVTHFSSACVAQSMASCCMSSDMSAFLITAFLSTIFLLLLPLNLDSGNNFLRMIDF</sequence>
<reference evidence="3 4" key="1">
    <citation type="journal article" date="2017" name="Curr. Biol.">
        <title>Genome architecture and evolution of a unichromosomal asexual nematode.</title>
        <authorList>
            <person name="Fradin H."/>
            <person name="Zegar C."/>
            <person name="Gutwein M."/>
            <person name="Lucas J."/>
            <person name="Kovtun M."/>
            <person name="Corcoran D."/>
            <person name="Baugh L.R."/>
            <person name="Kiontke K."/>
            <person name="Gunsalus K."/>
            <person name="Fitch D.H."/>
            <person name="Piano F."/>
        </authorList>
    </citation>
    <scope>NUCLEOTIDE SEQUENCE [LARGE SCALE GENOMIC DNA]</scope>
    <source>
        <strain evidence="3">PF1309</strain>
    </source>
</reference>
<feature type="region of interest" description="Disordered" evidence="1">
    <location>
        <begin position="14"/>
        <end position="39"/>
    </location>
</feature>
<dbReference type="Proteomes" id="UP000218231">
    <property type="component" value="Unassembled WGS sequence"/>
</dbReference>
<comment type="caution">
    <text evidence="3">The sequence shown here is derived from an EMBL/GenBank/DDBJ whole genome shotgun (WGS) entry which is preliminary data.</text>
</comment>
<feature type="transmembrane region" description="Helical" evidence="2">
    <location>
        <begin position="75"/>
        <end position="96"/>
    </location>
</feature>
<accession>A0A2A2JKZ7</accession>
<gene>
    <name evidence="3" type="ORF">WR25_00810</name>
</gene>
<keyword evidence="2" id="KW-1133">Transmembrane helix</keyword>
<name>A0A2A2JKZ7_9BILA</name>
<keyword evidence="2" id="KW-0472">Membrane</keyword>
<feature type="compositionally biased region" description="Low complexity" evidence="1">
    <location>
        <begin position="22"/>
        <end position="33"/>
    </location>
</feature>
<evidence type="ECO:0000256" key="1">
    <source>
        <dbReference type="SAM" id="MobiDB-lite"/>
    </source>
</evidence>
<dbReference type="AlphaFoldDB" id="A0A2A2JKZ7"/>